<evidence type="ECO:0000313" key="2">
    <source>
        <dbReference type="EMBL" id="RJE22979.1"/>
    </source>
</evidence>
<proteinExistence type="predicted"/>
<reference evidence="3" key="1">
    <citation type="submission" date="2017-02" db="EMBL/GenBank/DDBJ databases">
        <authorList>
            <person name="Tafer H."/>
            <person name="Lopandic K."/>
        </authorList>
    </citation>
    <scope>NUCLEOTIDE SEQUENCE [LARGE SCALE GENOMIC DNA]</scope>
    <source>
        <strain evidence="3">CBS 366.77</strain>
    </source>
</reference>
<protein>
    <submittedName>
        <fullName evidence="2">Acyl CoA binding protein</fullName>
    </submittedName>
</protein>
<dbReference type="OrthoDB" id="346910at2759"/>
<name>A0A3A2ZI98_9EURO</name>
<evidence type="ECO:0000256" key="1">
    <source>
        <dbReference type="SAM" id="MobiDB-lite"/>
    </source>
</evidence>
<dbReference type="AlphaFoldDB" id="A0A3A2ZI98"/>
<dbReference type="Proteomes" id="UP000266188">
    <property type="component" value="Unassembled WGS sequence"/>
</dbReference>
<dbReference type="STRING" id="2070753.A0A3A2ZI98"/>
<sequence>MGIYRDAWFAQGGLSRTEAKRRYISTLIDTMHRYASQTSEARELVVELEFVWDQIKSNPSSSSSSSPLHSVGVPPLPQHTFPSITGRLARNDYVDTLMARNAMRDSRLRVLSPVSQPDGRIRSRGSSMEEGNDDDEEEEVYAEAQDDIYDDDDDSTRQERSVSDDEDEESSNALRRNHNNHHNRRETPKPHDSRKWRRRVEQALTNMTAEIAAVREQMETRAVARRRRSRLWAWFKWIIWVALRQIIWDLAILEAIDG</sequence>
<gene>
    <name evidence="2" type="ORF">PHISCL_04670</name>
</gene>
<keyword evidence="3" id="KW-1185">Reference proteome</keyword>
<organism evidence="2 3">
    <name type="scientific">Aspergillus sclerotialis</name>
    <dbReference type="NCBI Taxonomy" id="2070753"/>
    <lineage>
        <taxon>Eukaryota</taxon>
        <taxon>Fungi</taxon>
        <taxon>Dikarya</taxon>
        <taxon>Ascomycota</taxon>
        <taxon>Pezizomycotina</taxon>
        <taxon>Eurotiomycetes</taxon>
        <taxon>Eurotiomycetidae</taxon>
        <taxon>Eurotiales</taxon>
        <taxon>Aspergillaceae</taxon>
        <taxon>Aspergillus</taxon>
        <taxon>Aspergillus subgen. Polypaecilum</taxon>
    </lineage>
</organism>
<accession>A0A3A2ZI98</accession>
<dbReference type="InterPro" id="IPR035984">
    <property type="entry name" value="Acyl-CoA-binding_sf"/>
</dbReference>
<dbReference type="EMBL" id="MVGC01000141">
    <property type="protein sequence ID" value="RJE22979.1"/>
    <property type="molecule type" value="Genomic_DNA"/>
</dbReference>
<dbReference type="GO" id="GO:0000062">
    <property type="term" value="F:fatty-acyl-CoA binding"/>
    <property type="evidence" value="ECO:0007669"/>
    <property type="project" value="InterPro"/>
</dbReference>
<evidence type="ECO:0000313" key="3">
    <source>
        <dbReference type="Proteomes" id="UP000266188"/>
    </source>
</evidence>
<dbReference type="InterPro" id="IPR014352">
    <property type="entry name" value="FERM/acyl-CoA-bd_prot_sf"/>
</dbReference>
<dbReference type="Gene3D" id="1.20.80.10">
    <property type="match status" value="1"/>
</dbReference>
<feature type="compositionally biased region" description="Basic residues" evidence="1">
    <location>
        <begin position="175"/>
        <end position="184"/>
    </location>
</feature>
<feature type="compositionally biased region" description="Acidic residues" evidence="1">
    <location>
        <begin position="130"/>
        <end position="154"/>
    </location>
</feature>
<comment type="caution">
    <text evidence="2">The sequence shown here is derived from an EMBL/GenBank/DDBJ whole genome shotgun (WGS) entry which is preliminary data.</text>
</comment>
<feature type="region of interest" description="Disordered" evidence="1">
    <location>
        <begin position="108"/>
        <end position="196"/>
    </location>
</feature>
<dbReference type="SUPFAM" id="SSF47027">
    <property type="entry name" value="Acyl-CoA binding protein"/>
    <property type="match status" value="1"/>
</dbReference>